<accession>A0A7C3VGL1</accession>
<dbReference type="SUPFAM" id="SSF81901">
    <property type="entry name" value="HCP-like"/>
    <property type="match status" value="1"/>
</dbReference>
<dbReference type="Gene3D" id="1.10.510.10">
    <property type="entry name" value="Transferase(Phosphotransferase) domain 1"/>
    <property type="match status" value="1"/>
</dbReference>
<dbReference type="InterPro" id="IPR011009">
    <property type="entry name" value="Kinase-like_dom_sf"/>
</dbReference>
<dbReference type="SMART" id="SM00028">
    <property type="entry name" value="TPR"/>
    <property type="match status" value="2"/>
</dbReference>
<evidence type="ECO:0000259" key="3">
    <source>
        <dbReference type="PROSITE" id="PS50011"/>
    </source>
</evidence>
<dbReference type="PANTHER" id="PTHR24363">
    <property type="entry name" value="SERINE/THREONINE PROTEIN KINASE"/>
    <property type="match status" value="1"/>
</dbReference>
<protein>
    <recommendedName>
        <fullName evidence="3">Protein kinase domain-containing protein</fullName>
    </recommendedName>
</protein>
<dbReference type="InterPro" id="IPR008271">
    <property type="entry name" value="Ser/Thr_kinase_AS"/>
</dbReference>
<keyword evidence="2" id="KW-0067">ATP-binding</keyword>
<evidence type="ECO:0000256" key="2">
    <source>
        <dbReference type="ARBA" id="ARBA00022840"/>
    </source>
</evidence>
<dbReference type="PANTHER" id="PTHR24363:SF7">
    <property type="entry name" value="SERINE_THREONINE-PROTEIN KINASE-LIKE PROTEIN E"/>
    <property type="match status" value="1"/>
</dbReference>
<dbReference type="SUPFAM" id="SSF56112">
    <property type="entry name" value="Protein kinase-like (PK-like)"/>
    <property type="match status" value="1"/>
</dbReference>
<feature type="domain" description="Protein kinase" evidence="3">
    <location>
        <begin position="47"/>
        <end position="304"/>
    </location>
</feature>
<evidence type="ECO:0000256" key="1">
    <source>
        <dbReference type="ARBA" id="ARBA00022741"/>
    </source>
</evidence>
<keyword evidence="1" id="KW-0547">Nucleotide-binding</keyword>
<comment type="caution">
    <text evidence="4">The sequence shown here is derived from an EMBL/GenBank/DDBJ whole genome shotgun (WGS) entry which is preliminary data.</text>
</comment>
<dbReference type="GO" id="GO:0005524">
    <property type="term" value="F:ATP binding"/>
    <property type="evidence" value="ECO:0007669"/>
    <property type="project" value="UniProtKB-KW"/>
</dbReference>
<dbReference type="CDD" id="cd14014">
    <property type="entry name" value="STKc_PknB_like"/>
    <property type="match status" value="1"/>
</dbReference>
<gene>
    <name evidence="4" type="ORF">ENR15_07770</name>
</gene>
<name>A0A7C3VGL1_9CYAN</name>
<dbReference type="NCBIfam" id="NF045510">
    <property type="entry name" value="4Cys_prefix_kin"/>
    <property type="match status" value="1"/>
</dbReference>
<dbReference type="PROSITE" id="PS00108">
    <property type="entry name" value="PROTEIN_KINASE_ST"/>
    <property type="match status" value="1"/>
</dbReference>
<dbReference type="InterPro" id="IPR019734">
    <property type="entry name" value="TPR_rpt"/>
</dbReference>
<dbReference type="InterPro" id="IPR011990">
    <property type="entry name" value="TPR-like_helical_dom_sf"/>
</dbReference>
<proteinExistence type="predicted"/>
<dbReference type="Pfam" id="PF00069">
    <property type="entry name" value="Pkinase"/>
    <property type="match status" value="1"/>
</dbReference>
<dbReference type="AlphaFoldDB" id="A0A7C3VGL1"/>
<reference evidence="4" key="1">
    <citation type="journal article" date="2020" name="mSystems">
        <title>Genome- and Community-Level Interaction Insights into Carbon Utilization and Element Cycling Functions of Hydrothermarchaeota in Hydrothermal Sediment.</title>
        <authorList>
            <person name="Zhou Z."/>
            <person name="Liu Y."/>
            <person name="Xu W."/>
            <person name="Pan J."/>
            <person name="Luo Z.H."/>
            <person name="Li M."/>
        </authorList>
    </citation>
    <scope>NUCLEOTIDE SEQUENCE [LARGE SCALE GENOMIC DNA]</scope>
    <source>
        <strain evidence="4">SpSt-374</strain>
    </source>
</reference>
<dbReference type="SMART" id="SM00220">
    <property type="entry name" value="S_TKc"/>
    <property type="match status" value="1"/>
</dbReference>
<dbReference type="InterPro" id="IPR000719">
    <property type="entry name" value="Prot_kinase_dom"/>
</dbReference>
<dbReference type="Gene3D" id="1.25.40.10">
    <property type="entry name" value="Tetratricopeptide repeat domain"/>
    <property type="match status" value="2"/>
</dbReference>
<dbReference type="PROSITE" id="PS50011">
    <property type="entry name" value="PROTEIN_KINASE_DOM"/>
    <property type="match status" value="1"/>
</dbReference>
<sequence length="581" mass="66126">MTAANQPPEIGCYCINPRCVNRLNPDDSSRCLSCGMPLLINDRYRLAKPLRQLDEEYTTDVFEVEDWDINPDQENWPKVLKVLKIQETGAQILFERESTILMRLRHPNLPRVEPDGFFTVALEPPKKLPCLVMEQIEGINLRAWLRENGEITEAIALDWLRQITQLLIYVHEEGLLHRDIKPSNIILKANGELALIDFGNVGFINRAVTPVGSYGYTAPEQRSGGAVPQSDIFGLGCTIVHLLTGEYPDDLPKHRRTNKLLWRDRVQGISQQLADLLDQMISPLPQQRPANPHVLLERLQHLYDAPAEPTAENTSNPDSSGESGSQNLRLKIIFSWPFSPEQMRQAATIFLLWCIALQLVLQPIAEFCNRLGEAAITTTPAKAEFWYKTAIWVKPNYPKPYHNLGLLYEDPRFFNQKLATENYHKAAKKGFTPAVNNLARLEILAINPDAAVHLILPQLHKENLSDGVKYSLHKNLGWARAIQKRYADAEANLQMAIDLNPKRASAYCLLAQVFEDQGNINPALTQWENCLRYAQSTTTPEEDGWIEMARQRLVNYEVLLMQQRQSDVQPNPKQKPVFQPL</sequence>
<dbReference type="GO" id="GO:0004674">
    <property type="term" value="F:protein serine/threonine kinase activity"/>
    <property type="evidence" value="ECO:0007669"/>
    <property type="project" value="TreeGrafter"/>
</dbReference>
<dbReference type="EMBL" id="DSPX01000074">
    <property type="protein sequence ID" value="HGG00539.1"/>
    <property type="molecule type" value="Genomic_DNA"/>
</dbReference>
<organism evidence="4">
    <name type="scientific">Planktothricoides sp. SpSt-374</name>
    <dbReference type="NCBI Taxonomy" id="2282167"/>
    <lineage>
        <taxon>Bacteria</taxon>
        <taxon>Bacillati</taxon>
        <taxon>Cyanobacteriota</taxon>
        <taxon>Cyanophyceae</taxon>
        <taxon>Oscillatoriophycideae</taxon>
        <taxon>Oscillatoriales</taxon>
        <taxon>Oscillatoriaceae</taxon>
        <taxon>Planktothricoides</taxon>
    </lineage>
</organism>
<evidence type="ECO:0000313" key="4">
    <source>
        <dbReference type="EMBL" id="HGG00539.1"/>
    </source>
</evidence>